<reference evidence="1" key="1">
    <citation type="journal article" date="2020" name="Nature">
        <title>Giant virus diversity and host interactions through global metagenomics.</title>
        <authorList>
            <person name="Schulz F."/>
            <person name="Roux S."/>
            <person name="Paez-Espino D."/>
            <person name="Jungbluth S."/>
            <person name="Walsh D.A."/>
            <person name="Denef V.J."/>
            <person name="McMahon K.D."/>
            <person name="Konstantinidis K.T."/>
            <person name="Eloe-Fadrosh E.A."/>
            <person name="Kyrpides N.C."/>
            <person name="Woyke T."/>
        </authorList>
    </citation>
    <scope>NUCLEOTIDE SEQUENCE</scope>
    <source>
        <strain evidence="1">GVMAG-S-1101169-75</strain>
    </source>
</reference>
<evidence type="ECO:0000313" key="1">
    <source>
        <dbReference type="EMBL" id="QHU12001.1"/>
    </source>
</evidence>
<accession>A0A6C0K4C7</accession>
<dbReference type="AlphaFoldDB" id="A0A6C0K4C7"/>
<sequence length="41" mass="5062">MGLKKIFFFFGRKIKFFIFHFIERNIPIPSSISILFFYHSF</sequence>
<protein>
    <submittedName>
        <fullName evidence="1">Uncharacterized protein</fullName>
    </submittedName>
</protein>
<dbReference type="EMBL" id="MN740794">
    <property type="protein sequence ID" value="QHU12001.1"/>
    <property type="molecule type" value="Genomic_DNA"/>
</dbReference>
<name>A0A6C0K4C7_9ZZZZ</name>
<organism evidence="1">
    <name type="scientific">viral metagenome</name>
    <dbReference type="NCBI Taxonomy" id="1070528"/>
    <lineage>
        <taxon>unclassified sequences</taxon>
        <taxon>metagenomes</taxon>
        <taxon>organismal metagenomes</taxon>
    </lineage>
</organism>
<proteinExistence type="predicted"/>